<evidence type="ECO:0000256" key="1">
    <source>
        <dbReference type="SAM" id="Phobius"/>
    </source>
</evidence>
<dbReference type="Proteomes" id="UP000001556">
    <property type="component" value="Chromosome"/>
</dbReference>
<keyword evidence="1" id="KW-0812">Transmembrane</keyword>
<evidence type="ECO:0000313" key="2">
    <source>
        <dbReference type="EMBL" id="ABO49496.1"/>
    </source>
</evidence>
<dbReference type="AlphaFoldDB" id="A4J343"/>
<evidence type="ECO:0000313" key="3">
    <source>
        <dbReference type="Proteomes" id="UP000001556"/>
    </source>
</evidence>
<reference evidence="2 3" key="1">
    <citation type="submission" date="2007-03" db="EMBL/GenBank/DDBJ databases">
        <title>Complete sequence of Desulfotomaculum reducens MI-1.</title>
        <authorList>
            <consortium name="US DOE Joint Genome Institute"/>
            <person name="Copeland A."/>
            <person name="Lucas S."/>
            <person name="Lapidus A."/>
            <person name="Barry K."/>
            <person name="Detter J.C."/>
            <person name="Glavina del Rio T."/>
            <person name="Hammon N."/>
            <person name="Israni S."/>
            <person name="Dalin E."/>
            <person name="Tice H."/>
            <person name="Pitluck S."/>
            <person name="Sims D."/>
            <person name="Brettin T."/>
            <person name="Bruce D."/>
            <person name="Han C."/>
            <person name="Tapia R."/>
            <person name="Schmutz J."/>
            <person name="Larimer F."/>
            <person name="Land M."/>
            <person name="Hauser L."/>
            <person name="Kyrpides N."/>
            <person name="Kim E."/>
            <person name="Tebo B.M."/>
            <person name="Richardson P."/>
        </authorList>
    </citation>
    <scope>NUCLEOTIDE SEQUENCE [LARGE SCALE GENOMIC DNA]</scope>
    <source>
        <strain evidence="2 3">MI-1</strain>
    </source>
</reference>
<feature type="transmembrane region" description="Helical" evidence="1">
    <location>
        <begin position="267"/>
        <end position="291"/>
    </location>
</feature>
<feature type="transmembrane region" description="Helical" evidence="1">
    <location>
        <begin position="311"/>
        <end position="329"/>
    </location>
</feature>
<dbReference type="KEGG" id="drm:Dred_0961"/>
<dbReference type="STRING" id="349161.Dred_0961"/>
<gene>
    <name evidence="2" type="ordered locus">Dred_0961</name>
</gene>
<feature type="transmembrane region" description="Helical" evidence="1">
    <location>
        <begin position="191"/>
        <end position="210"/>
    </location>
</feature>
<evidence type="ECO:0008006" key="4">
    <source>
        <dbReference type="Google" id="ProtNLM"/>
    </source>
</evidence>
<feature type="transmembrane region" description="Helical" evidence="1">
    <location>
        <begin position="68"/>
        <end position="89"/>
    </location>
</feature>
<organism evidence="2 3">
    <name type="scientific">Desulforamulus reducens (strain ATCC BAA-1160 / DSM 100696 / MI-1)</name>
    <name type="common">Desulfotomaculum reducens</name>
    <dbReference type="NCBI Taxonomy" id="349161"/>
    <lineage>
        <taxon>Bacteria</taxon>
        <taxon>Bacillati</taxon>
        <taxon>Bacillota</taxon>
        <taxon>Clostridia</taxon>
        <taxon>Eubacteriales</taxon>
        <taxon>Peptococcaceae</taxon>
        <taxon>Desulforamulus</taxon>
    </lineage>
</organism>
<dbReference type="HOGENOM" id="CLU_033063_0_0_9"/>
<feature type="transmembrane region" description="Helical" evidence="1">
    <location>
        <begin position="101"/>
        <end position="121"/>
    </location>
</feature>
<name>A4J343_DESRM</name>
<keyword evidence="3" id="KW-1185">Reference proteome</keyword>
<keyword evidence="1" id="KW-0472">Membrane</keyword>
<feature type="transmembrane region" description="Helical" evidence="1">
    <location>
        <begin position="241"/>
        <end position="260"/>
    </location>
</feature>
<proteinExistence type="predicted"/>
<sequence length="444" mass="50111">MLAGVAAAVPLTSTALFSTDTWWHLATGKWIWENKAIPRNDPFSWSLPGADWTAHEWLFELLLYPFSGTTYGVIIFCAVPVIANIFLFWKLVKRTKPLMTGLILAVSATMLYPGLTARPQLYDYLFFTLMIYLYKENKWLYTIPVVILVWANMHSAVLLGVGLTIFFLVLSLIPSFRVGLIVHEPIGDRNTYFKIAVISILASLCTPWGYNLYGYVWHTISDDIFAKYITEWMSPPLGIPLIKYTTIAVATLVLGGISIYSRSVNLYTVLLCGGLFYLTLSGFRYYTLLGIALTTLLGEIWASDRQNNRGLAAIGVTLGILIGTLVGGIPKDYEQVAMRENYPVAAVNHLGQRTLNPYDWGGYLIFQGQKVFIDGRADIYRFEGDVFQDSMEVLSKLDIQKMIDKYHPDSILCRKESLMTKYLALLPGWVKTYEDNVAVVYKAR</sequence>
<keyword evidence="1" id="KW-1133">Transmembrane helix</keyword>
<dbReference type="EMBL" id="CP000612">
    <property type="protein sequence ID" value="ABO49496.1"/>
    <property type="molecule type" value="Genomic_DNA"/>
</dbReference>
<dbReference type="eggNOG" id="COG1287">
    <property type="taxonomic scope" value="Bacteria"/>
</dbReference>
<accession>A4J343</accession>
<protein>
    <recommendedName>
        <fullName evidence="4">Glycosyltransferase RgtA/B/C/D-like domain-containing protein</fullName>
    </recommendedName>
</protein>